<dbReference type="AlphaFoldDB" id="A0A1H6FD26"/>
<protein>
    <submittedName>
        <fullName evidence="1">Uncharacterized protein</fullName>
    </submittedName>
</protein>
<proteinExistence type="predicted"/>
<reference evidence="1 2" key="1">
    <citation type="submission" date="2016-10" db="EMBL/GenBank/DDBJ databases">
        <authorList>
            <person name="de Groot N.N."/>
        </authorList>
    </citation>
    <scope>NUCLEOTIDE SEQUENCE [LARGE SCALE GENOMIC DNA]</scope>
    <source>
        <strain evidence="1">MBHS1</strain>
    </source>
</reference>
<dbReference type="Proteomes" id="UP000236724">
    <property type="component" value="Unassembled WGS sequence"/>
</dbReference>
<evidence type="ECO:0000313" key="2">
    <source>
        <dbReference type="Proteomes" id="UP000236724"/>
    </source>
</evidence>
<evidence type="ECO:0000313" key="1">
    <source>
        <dbReference type="EMBL" id="SEH07543.1"/>
    </source>
</evidence>
<name>A0A1H6FD26_9GAMM</name>
<gene>
    <name evidence="1" type="ORF">MBHS_03419</name>
</gene>
<sequence length="604" mass="69577">MSAILAQFLNHYQHYADIQALQNRLSALNCTTDTEQLLTLYEQAIPQIEAQLWKAPEDKALWGEHHLLFHELESHITNTAKDERHHFVMVIPVADRPRHLQDCLHSLLQLCSRFYYGGQKDGVYQKVSVLIADDSKEKNNIQKNQMLAAHFTELGLITEYFGQTEQLQQLAQLSEEQRQQLRSVLGETDATAFYHKGASIMRNISYLQLNQRTRQQAKTLFYFIDSDQTFDLMVAANTHNEQPINFFYHLDQIFSKTDAQIVTGKVVGDPPVSPAVMAGNFLEDVLGFLTEIANLDAAQDCQFHKKNTKKADDAAYHDMADLFGFTAKADDGYYPYPCPLPGTHDHRQCLMDFANQVQRFFDGEHATRKTHYRYEAALASLKPARTIYTGNYIFKAEGLAYFIPFAALKLRMAGPVLGRLIKAEIGERFLSANLPMLHTRTLEATGQSEFRPGIKKQAKRIDLSAEFERQFFGDVMLFSIEKLTNMGYPRHIPTADLIKQTLEQIEQDLHQKYETKHQLIIERLALLKALFKQPDAWWNQLPGLEMAKMQLQDFIDNMSYNFGAQGKAYQQIKDVKNQQQRRSQMLAAIQTYREDRDNWQAIFE</sequence>
<keyword evidence="2" id="KW-1185">Reference proteome</keyword>
<dbReference type="RefSeq" id="WP_103921186.1">
    <property type="nucleotide sequence ID" value="NZ_FMSV02000533.1"/>
</dbReference>
<organism evidence="1 2">
    <name type="scientific">Candidatus Venteria ishoeyi</name>
    <dbReference type="NCBI Taxonomy" id="1899563"/>
    <lineage>
        <taxon>Bacteria</taxon>
        <taxon>Pseudomonadati</taxon>
        <taxon>Pseudomonadota</taxon>
        <taxon>Gammaproteobacteria</taxon>
        <taxon>Thiotrichales</taxon>
        <taxon>Thiotrichaceae</taxon>
        <taxon>Venteria</taxon>
    </lineage>
</organism>
<dbReference type="EMBL" id="FMSV02000533">
    <property type="protein sequence ID" value="SEH07543.1"/>
    <property type="molecule type" value="Genomic_DNA"/>
</dbReference>
<dbReference type="OrthoDB" id="8559540at2"/>
<accession>A0A1H6FD26</accession>